<evidence type="ECO:0000313" key="2">
    <source>
        <dbReference type="EMBL" id="QUO42252.1"/>
    </source>
</evidence>
<evidence type="ECO:0000313" key="4">
    <source>
        <dbReference type="Proteomes" id="UP000677234"/>
    </source>
</evidence>
<dbReference type="KEGG" id="bcop:JD108_04335"/>
<evidence type="ECO:0000313" key="1">
    <source>
        <dbReference type="EMBL" id="QQE75164.1"/>
    </source>
</evidence>
<dbReference type="AlphaFoldDB" id="A0A7T5JPE2"/>
<gene>
    <name evidence="1" type="ORF">JD108_04335</name>
    <name evidence="2" type="ORF">KDJ56_04335</name>
</gene>
<reference evidence="1 3" key="1">
    <citation type="submission" date="2020-12" db="EMBL/GenBank/DDBJ databases">
        <title>strain FJAT-54423T represents a novel species of the genus Brevibacillus.</title>
        <authorList>
            <person name="Tang R."/>
        </authorList>
    </citation>
    <scope>NUCLEOTIDE SEQUENCE [LARGE SCALE GENOMIC DNA]</scope>
    <source>
        <strain evidence="1 3">FJAT-54423</strain>
    </source>
</reference>
<evidence type="ECO:0000313" key="3">
    <source>
        <dbReference type="Proteomes" id="UP000595847"/>
    </source>
</evidence>
<dbReference type="EMBL" id="CP073708">
    <property type="protein sequence ID" value="QUO42252.1"/>
    <property type="molecule type" value="Genomic_DNA"/>
</dbReference>
<reference evidence="2" key="2">
    <citation type="submission" date="2021-04" db="EMBL/GenBank/DDBJ databases">
        <title>Brevibacillus composti FJAT-54423, complete genome.</title>
        <authorList>
            <person name="Tang R."/>
        </authorList>
    </citation>
    <scope>NUCLEOTIDE SEQUENCE</scope>
    <source>
        <strain evidence="2">FJAT-54424</strain>
    </source>
</reference>
<name>A0A7T5JPE2_9BACL</name>
<accession>A0A7T5JPE2</accession>
<proteinExistence type="predicted"/>
<organism evidence="1 3">
    <name type="scientific">Brevibacillus composti</name>
    <dbReference type="NCBI Taxonomy" id="2796470"/>
    <lineage>
        <taxon>Bacteria</taxon>
        <taxon>Bacillati</taxon>
        <taxon>Bacillota</taxon>
        <taxon>Bacilli</taxon>
        <taxon>Bacillales</taxon>
        <taxon>Paenibacillaceae</taxon>
        <taxon>Brevibacillus</taxon>
    </lineage>
</organism>
<dbReference type="EMBL" id="CP066308">
    <property type="protein sequence ID" value="QQE75164.1"/>
    <property type="molecule type" value="Genomic_DNA"/>
</dbReference>
<dbReference type="Proteomes" id="UP000677234">
    <property type="component" value="Chromosome"/>
</dbReference>
<dbReference type="RefSeq" id="WP_198828694.1">
    <property type="nucleotide sequence ID" value="NZ_CP066308.1"/>
</dbReference>
<keyword evidence="4" id="KW-1185">Reference proteome</keyword>
<sequence length="67" mass="7352">MTGENIPHREEKITYTEPLTGTLAEEADPDPLGIPYTPLARMWQVNPGAEAIPRGAESELTTESKTE</sequence>
<protein>
    <submittedName>
        <fullName evidence="1">Uncharacterized protein</fullName>
    </submittedName>
</protein>
<dbReference type="Proteomes" id="UP000595847">
    <property type="component" value="Chromosome"/>
</dbReference>